<evidence type="ECO:0000313" key="2">
    <source>
        <dbReference type="EMBL" id="MBB6054682.1"/>
    </source>
</evidence>
<keyword evidence="3" id="KW-1185">Reference proteome</keyword>
<reference evidence="2 3" key="1">
    <citation type="submission" date="2020-08" db="EMBL/GenBank/DDBJ databases">
        <title>Genomic Encyclopedia of Type Strains, Phase IV (KMG-IV): sequencing the most valuable type-strain genomes for metagenomic binning, comparative biology and taxonomic classification.</title>
        <authorList>
            <person name="Goeker M."/>
        </authorList>
    </citation>
    <scope>NUCLEOTIDE SEQUENCE [LARGE SCALE GENOMIC DNA]</scope>
    <source>
        <strain evidence="2 3">DSM 22975</strain>
    </source>
</reference>
<dbReference type="PROSITE" id="PS51257">
    <property type="entry name" value="PROKAR_LIPOPROTEIN"/>
    <property type="match status" value="1"/>
</dbReference>
<name>A0A841GJJ6_9GAMM</name>
<comment type="caution">
    <text evidence="2">The sequence shown here is derived from an EMBL/GenBank/DDBJ whole genome shotgun (WGS) entry which is preliminary data.</text>
</comment>
<gene>
    <name evidence="2" type="ORF">HNR75_000554</name>
</gene>
<accession>A0A841GJJ6</accession>
<evidence type="ECO:0000256" key="1">
    <source>
        <dbReference type="SAM" id="SignalP"/>
    </source>
</evidence>
<keyword evidence="1" id="KW-0732">Signal</keyword>
<dbReference type="EMBL" id="JACHGR010000002">
    <property type="protein sequence ID" value="MBB6054682.1"/>
    <property type="molecule type" value="Genomic_DNA"/>
</dbReference>
<dbReference type="AlphaFoldDB" id="A0A841GJJ6"/>
<dbReference type="RefSeq" id="WP_223157738.1">
    <property type="nucleotide sequence ID" value="NZ_JACHGR010000002.1"/>
</dbReference>
<sequence>MTSSLKSLLLLTASTACFSVSAAPQTNSAENKTADWMEKVTDEQYGVLKPAPAPTQPSRAQQLMGETAPKLAELTDNVLYNDI</sequence>
<feature type="signal peptide" evidence="1">
    <location>
        <begin position="1"/>
        <end position="22"/>
    </location>
</feature>
<protein>
    <submittedName>
        <fullName evidence="2">Putative branched-subunit amino acid permease</fullName>
    </submittedName>
</protein>
<dbReference type="Proteomes" id="UP000585721">
    <property type="component" value="Unassembled WGS sequence"/>
</dbReference>
<evidence type="ECO:0000313" key="3">
    <source>
        <dbReference type="Proteomes" id="UP000585721"/>
    </source>
</evidence>
<proteinExistence type="predicted"/>
<feature type="chain" id="PRO_5032321352" evidence="1">
    <location>
        <begin position="23"/>
        <end position="83"/>
    </location>
</feature>
<organism evidence="2 3">
    <name type="scientific">Tolumonas osonensis</name>
    <dbReference type="NCBI Taxonomy" id="675874"/>
    <lineage>
        <taxon>Bacteria</taxon>
        <taxon>Pseudomonadati</taxon>
        <taxon>Pseudomonadota</taxon>
        <taxon>Gammaproteobacteria</taxon>
        <taxon>Aeromonadales</taxon>
        <taxon>Aeromonadaceae</taxon>
        <taxon>Tolumonas</taxon>
    </lineage>
</organism>